<evidence type="ECO:0000256" key="8">
    <source>
        <dbReference type="SAM" id="Coils"/>
    </source>
</evidence>
<evidence type="ECO:0000256" key="4">
    <source>
        <dbReference type="ARBA" id="ARBA00022618"/>
    </source>
</evidence>
<dbReference type="AlphaFoldDB" id="A0A6L7IY19"/>
<dbReference type="RefSeq" id="WP_160942817.1">
    <property type="nucleotide sequence ID" value="NZ_CP063310.1"/>
</dbReference>
<proteinExistence type="predicted"/>
<dbReference type="Proteomes" id="UP000478463">
    <property type="component" value="Chromosome"/>
</dbReference>
<evidence type="ECO:0000256" key="5">
    <source>
        <dbReference type="ARBA" id="ARBA00023054"/>
    </source>
</evidence>
<dbReference type="InterPro" id="IPR007793">
    <property type="entry name" value="DivIVA_fam"/>
</dbReference>
<gene>
    <name evidence="9" type="ORF">GS424_011810</name>
</gene>
<sequence>MAITSAEIHNQSFSIDRKGYDVDEVDVFLEHVADEIDGMNAQISQLENQLDDRKFDGFDTPARVEAPAVVVDDAALAEKDERIADLERQLEAKKADDNAIAQALIIAQRSADEIIANANAQAAATIKDAEDEGTRIVDKAEAERQKVLDAIKKLEDDREDVREDYKDLLTDFIGDATRKLAEIGGSVSAPAPVSAHARTIDVVEASATGRVTAPAQAPINRDGAGAYSVPQATGAVVAAPATPMPSGVEKDLSGFGDADDAFEFEEID</sequence>
<dbReference type="Pfam" id="PF05103">
    <property type="entry name" value="DivIVA"/>
    <property type="match status" value="2"/>
</dbReference>
<dbReference type="GO" id="GO:0005737">
    <property type="term" value="C:cytoplasm"/>
    <property type="evidence" value="ECO:0007669"/>
    <property type="project" value="UniProtKB-SubCell"/>
</dbReference>
<name>A0A6L7IY19_9ACTN</name>
<feature type="coiled-coil region" evidence="8">
    <location>
        <begin position="137"/>
        <end position="171"/>
    </location>
</feature>
<dbReference type="EMBL" id="CP063310">
    <property type="protein sequence ID" value="QOS67207.1"/>
    <property type="molecule type" value="Genomic_DNA"/>
</dbReference>
<keyword evidence="6" id="KW-0131">Cell cycle</keyword>
<evidence type="ECO:0000256" key="2">
    <source>
        <dbReference type="ARBA" id="ARBA00018787"/>
    </source>
</evidence>
<dbReference type="PANTHER" id="PTHR35794">
    <property type="entry name" value="CELL DIVISION PROTEIN DIVIVA"/>
    <property type="match status" value="1"/>
</dbReference>
<dbReference type="GO" id="GO:0051301">
    <property type="term" value="P:cell division"/>
    <property type="evidence" value="ECO:0007669"/>
    <property type="project" value="UniProtKB-KW"/>
</dbReference>
<accession>A0A6L7IY19</accession>
<protein>
    <recommendedName>
        <fullName evidence="2">Cell wall synthesis protein Wag31</fullName>
    </recommendedName>
    <alternativeName>
        <fullName evidence="7">Antigen 84</fullName>
    </alternativeName>
</protein>
<evidence type="ECO:0000313" key="10">
    <source>
        <dbReference type="Proteomes" id="UP000478463"/>
    </source>
</evidence>
<organism evidence="9 10">
    <name type="scientific">Eggerthella guodeyinii</name>
    <dbReference type="NCBI Taxonomy" id="2690837"/>
    <lineage>
        <taxon>Bacteria</taxon>
        <taxon>Bacillati</taxon>
        <taxon>Actinomycetota</taxon>
        <taxon>Coriobacteriia</taxon>
        <taxon>Eggerthellales</taxon>
        <taxon>Eggerthellaceae</taxon>
        <taxon>Eggerthella</taxon>
    </lineage>
</organism>
<evidence type="ECO:0000256" key="7">
    <source>
        <dbReference type="ARBA" id="ARBA00031737"/>
    </source>
</evidence>
<dbReference type="NCBIfam" id="TIGR03544">
    <property type="entry name" value="DivI1A_domain"/>
    <property type="match status" value="1"/>
</dbReference>
<dbReference type="Gene3D" id="6.10.250.660">
    <property type="match status" value="1"/>
</dbReference>
<evidence type="ECO:0000256" key="1">
    <source>
        <dbReference type="ARBA" id="ARBA00004496"/>
    </source>
</evidence>
<dbReference type="InterPro" id="IPR019933">
    <property type="entry name" value="DivIVA_domain"/>
</dbReference>
<dbReference type="PANTHER" id="PTHR35794:SF1">
    <property type="entry name" value="CELL CYCLE PROTEIN GPSB"/>
    <property type="match status" value="1"/>
</dbReference>
<evidence type="ECO:0000256" key="6">
    <source>
        <dbReference type="ARBA" id="ARBA00023306"/>
    </source>
</evidence>
<evidence type="ECO:0000313" key="9">
    <source>
        <dbReference type="EMBL" id="QOS67207.1"/>
    </source>
</evidence>
<evidence type="ECO:0000256" key="3">
    <source>
        <dbReference type="ARBA" id="ARBA00022490"/>
    </source>
</evidence>
<dbReference type="KEGG" id="egd:GS424_011810"/>
<keyword evidence="4" id="KW-0132">Cell division</keyword>
<keyword evidence="3" id="KW-0963">Cytoplasm</keyword>
<comment type="subcellular location">
    <subcellularLocation>
        <location evidence="1">Cytoplasm</location>
    </subcellularLocation>
</comment>
<keyword evidence="5 8" id="KW-0175">Coiled coil</keyword>
<reference evidence="9 10" key="1">
    <citation type="submission" date="2020-10" db="EMBL/GenBank/DDBJ databases">
        <title>Eggerthella sp. nov., isolated from human feces.</title>
        <authorList>
            <person name="Yajun G."/>
        </authorList>
    </citation>
    <scope>NUCLEOTIDE SEQUENCE [LARGE SCALE GENOMIC DNA]</scope>
    <source>
        <strain evidence="9 10">HF-1101</strain>
    </source>
</reference>